<dbReference type="EMBL" id="JAAWWL010000001">
    <property type="protein sequence ID" value="NKI30486.1"/>
    <property type="molecule type" value="Genomic_DNA"/>
</dbReference>
<evidence type="ECO:0000256" key="1">
    <source>
        <dbReference type="ARBA" id="ARBA00001933"/>
    </source>
</evidence>
<dbReference type="GO" id="GO:0008483">
    <property type="term" value="F:transaminase activity"/>
    <property type="evidence" value="ECO:0007669"/>
    <property type="project" value="UniProtKB-KW"/>
</dbReference>
<comment type="similarity">
    <text evidence="4">Belongs to the class-I pyridoxal-phosphate-dependent aminotransferase family.</text>
</comment>
<keyword evidence="3 4" id="KW-0808">Transferase</keyword>
<dbReference type="InterPro" id="IPR015421">
    <property type="entry name" value="PyrdxlP-dep_Trfase_major"/>
</dbReference>
<dbReference type="Proteomes" id="UP000718451">
    <property type="component" value="Unassembled WGS sequence"/>
</dbReference>
<dbReference type="SUPFAM" id="SSF53383">
    <property type="entry name" value="PLP-dependent transferases"/>
    <property type="match status" value="1"/>
</dbReference>
<gene>
    <name evidence="6" type="ORF">HCU67_00905</name>
</gene>
<keyword evidence="7" id="KW-1185">Reference proteome</keyword>
<evidence type="ECO:0000313" key="7">
    <source>
        <dbReference type="Proteomes" id="UP000718451"/>
    </source>
</evidence>
<dbReference type="InterPro" id="IPR015422">
    <property type="entry name" value="PyrdxlP-dep_Trfase_small"/>
</dbReference>
<organism evidence="6 7">
    <name type="scientific">Croceivirga thetidis</name>
    <dbReference type="NCBI Taxonomy" id="2721623"/>
    <lineage>
        <taxon>Bacteria</taxon>
        <taxon>Pseudomonadati</taxon>
        <taxon>Bacteroidota</taxon>
        <taxon>Flavobacteriia</taxon>
        <taxon>Flavobacteriales</taxon>
        <taxon>Flavobacteriaceae</taxon>
        <taxon>Croceivirga</taxon>
    </lineage>
</organism>
<evidence type="ECO:0000256" key="3">
    <source>
        <dbReference type="ARBA" id="ARBA00022679"/>
    </source>
</evidence>
<dbReference type="PANTHER" id="PTHR42832">
    <property type="entry name" value="AMINO ACID AMINOTRANSFERASE"/>
    <property type="match status" value="1"/>
</dbReference>
<evidence type="ECO:0000259" key="5">
    <source>
        <dbReference type="Pfam" id="PF00155"/>
    </source>
</evidence>
<dbReference type="Gene3D" id="3.90.1150.10">
    <property type="entry name" value="Aspartate Aminotransferase, domain 1"/>
    <property type="match status" value="1"/>
</dbReference>
<protein>
    <recommendedName>
        <fullName evidence="4">Aminotransferase</fullName>
        <ecNumber evidence="4">2.6.1.-</ecNumber>
    </recommendedName>
</protein>
<dbReference type="PROSITE" id="PS00105">
    <property type="entry name" value="AA_TRANSFER_CLASS_1"/>
    <property type="match status" value="1"/>
</dbReference>
<dbReference type="CDD" id="cd00609">
    <property type="entry name" value="AAT_like"/>
    <property type="match status" value="1"/>
</dbReference>
<name>A0ABX1GN70_9FLAO</name>
<dbReference type="InterPro" id="IPR015424">
    <property type="entry name" value="PyrdxlP-dep_Trfase"/>
</dbReference>
<keyword evidence="2 4" id="KW-0032">Aminotransferase</keyword>
<accession>A0ABX1GN70</accession>
<evidence type="ECO:0000256" key="4">
    <source>
        <dbReference type="RuleBase" id="RU000481"/>
    </source>
</evidence>
<dbReference type="RefSeq" id="WP_168550730.1">
    <property type="nucleotide sequence ID" value="NZ_JAAWWL010000001.1"/>
</dbReference>
<dbReference type="Pfam" id="PF00155">
    <property type="entry name" value="Aminotran_1_2"/>
    <property type="match status" value="1"/>
</dbReference>
<feature type="domain" description="Aminotransferase class I/classII large" evidence="5">
    <location>
        <begin position="31"/>
        <end position="379"/>
    </location>
</feature>
<dbReference type="EC" id="2.6.1.-" evidence="4"/>
<evidence type="ECO:0000256" key="2">
    <source>
        <dbReference type="ARBA" id="ARBA00022576"/>
    </source>
</evidence>
<dbReference type="InterPro" id="IPR004838">
    <property type="entry name" value="NHTrfase_class1_PyrdxlP-BS"/>
</dbReference>
<comment type="caution">
    <text evidence="6">The sequence shown here is derived from an EMBL/GenBank/DDBJ whole genome shotgun (WGS) entry which is preliminary data.</text>
</comment>
<comment type="cofactor">
    <cofactor evidence="1 4">
        <name>pyridoxal 5'-phosphate</name>
        <dbReference type="ChEBI" id="CHEBI:597326"/>
    </cofactor>
</comment>
<dbReference type="PANTHER" id="PTHR42832:SF3">
    <property type="entry name" value="L-GLUTAMINE--4-(METHYLSULFANYL)-2-OXOBUTANOATE AMINOTRANSFERASE"/>
    <property type="match status" value="1"/>
</dbReference>
<sequence length="380" mass="42528">MITADRLHSVQEYYFSKKLREVRGLIADGRPIINMGIGSPDLPPPTAALNALNAILDKPGAHQYQSYQGLPELREAMVNFYKERFGVELNPSNEILPLIGSKEGIMHISMAFLNVGDAVLVPNPGYPTYTSVSKLIGAETIQYDLKEENDWLPDIQSLGKLDLQKVKLMWISYPNMPTGAKINMAKMEELVAFAKQNEILLVNDNPYSFVLNDEPTSILQVDGAKECAMELNSLSKTFNLAGWRVGMVMGSQEHVTAVLKVKSNMDSGMFYGLQKGAIAALESSQDWFDNLDKVYSERRELMFELAKKLDCTYDKDTAGMFVWAKLPEGSKKSEDFIDEVLYDKNIFIAPGTIFGSNGEGYIRFSLCVKEQKIKEAIGRF</sequence>
<dbReference type="InterPro" id="IPR004839">
    <property type="entry name" value="Aminotransferase_I/II_large"/>
</dbReference>
<evidence type="ECO:0000313" key="6">
    <source>
        <dbReference type="EMBL" id="NKI30486.1"/>
    </source>
</evidence>
<proteinExistence type="inferred from homology"/>
<reference evidence="6 7" key="1">
    <citation type="submission" date="2020-04" db="EMBL/GenBank/DDBJ databases">
        <authorList>
            <person name="Yoon J."/>
        </authorList>
    </citation>
    <scope>NUCLEOTIDE SEQUENCE [LARGE SCALE GENOMIC DNA]</scope>
    <source>
        <strain evidence="6 7">DJ-13</strain>
    </source>
</reference>
<dbReference type="Gene3D" id="3.40.640.10">
    <property type="entry name" value="Type I PLP-dependent aspartate aminotransferase-like (Major domain)"/>
    <property type="match status" value="1"/>
</dbReference>
<dbReference type="InterPro" id="IPR050881">
    <property type="entry name" value="LL-DAP_aminotransferase"/>
</dbReference>